<reference evidence="2" key="1">
    <citation type="journal article" date="2022" name="bioRxiv">
        <title>Sequencing and chromosome-scale assembly of the giantPleurodeles waltlgenome.</title>
        <authorList>
            <person name="Brown T."/>
            <person name="Elewa A."/>
            <person name="Iarovenko S."/>
            <person name="Subramanian E."/>
            <person name="Araus A.J."/>
            <person name="Petzold A."/>
            <person name="Susuki M."/>
            <person name="Suzuki K.-i.T."/>
            <person name="Hayashi T."/>
            <person name="Toyoda A."/>
            <person name="Oliveira C."/>
            <person name="Osipova E."/>
            <person name="Leigh N.D."/>
            <person name="Simon A."/>
            <person name="Yun M.H."/>
        </authorList>
    </citation>
    <scope>NUCLEOTIDE SEQUENCE</scope>
    <source>
        <strain evidence="2">20211129_DDA</strain>
        <tissue evidence="2">Liver</tissue>
    </source>
</reference>
<comment type="caution">
    <text evidence="2">The sequence shown here is derived from an EMBL/GenBank/DDBJ whole genome shotgun (WGS) entry which is preliminary data.</text>
</comment>
<accession>A0AAV7REN8</accession>
<gene>
    <name evidence="2" type="ORF">NDU88_003703</name>
</gene>
<evidence type="ECO:0000256" key="1">
    <source>
        <dbReference type="SAM" id="MobiDB-lite"/>
    </source>
</evidence>
<feature type="compositionally biased region" description="Basic residues" evidence="1">
    <location>
        <begin position="1"/>
        <end position="10"/>
    </location>
</feature>
<evidence type="ECO:0000313" key="3">
    <source>
        <dbReference type="Proteomes" id="UP001066276"/>
    </source>
</evidence>
<feature type="region of interest" description="Disordered" evidence="1">
    <location>
        <begin position="1"/>
        <end position="48"/>
    </location>
</feature>
<feature type="region of interest" description="Disordered" evidence="1">
    <location>
        <begin position="188"/>
        <end position="220"/>
    </location>
</feature>
<dbReference type="EMBL" id="JANPWB010000009">
    <property type="protein sequence ID" value="KAJ1150916.1"/>
    <property type="molecule type" value="Genomic_DNA"/>
</dbReference>
<dbReference type="AlphaFoldDB" id="A0AAV7REN8"/>
<dbReference type="Proteomes" id="UP001066276">
    <property type="component" value="Chromosome 5"/>
</dbReference>
<name>A0AAV7REN8_PLEWA</name>
<evidence type="ECO:0000313" key="2">
    <source>
        <dbReference type="EMBL" id="KAJ1150916.1"/>
    </source>
</evidence>
<organism evidence="2 3">
    <name type="scientific">Pleurodeles waltl</name>
    <name type="common">Iberian ribbed newt</name>
    <dbReference type="NCBI Taxonomy" id="8319"/>
    <lineage>
        <taxon>Eukaryota</taxon>
        <taxon>Metazoa</taxon>
        <taxon>Chordata</taxon>
        <taxon>Craniata</taxon>
        <taxon>Vertebrata</taxon>
        <taxon>Euteleostomi</taxon>
        <taxon>Amphibia</taxon>
        <taxon>Batrachia</taxon>
        <taxon>Caudata</taxon>
        <taxon>Salamandroidea</taxon>
        <taxon>Salamandridae</taxon>
        <taxon>Pleurodelinae</taxon>
        <taxon>Pleurodeles</taxon>
    </lineage>
</organism>
<keyword evidence="3" id="KW-1185">Reference proteome</keyword>
<sequence length="220" mass="24708">MATNYAKKKQNTSMKDMLQKPDLTTRVQGDEPLPPGQLLEMPTDTQTPATKEDKHLLLADFHKAINALHQDFKRTLSDLDKSVRELDSHLTTVESTSADQVLENIDRTTLIEKLEKNYDLLHDKLGDRENRSRCNNIHVRTISAAVSTSDLEAHIWALFGNLLGPDCDQPVLSDRTHRVIFSLSAAEKPPSRCSHQGLLLPHQREDNASSQTSRTNSLHG</sequence>
<protein>
    <submittedName>
        <fullName evidence="2">Uncharacterized protein</fullName>
    </submittedName>
</protein>
<proteinExistence type="predicted"/>
<feature type="compositionally biased region" description="Polar residues" evidence="1">
    <location>
        <begin position="208"/>
        <end position="220"/>
    </location>
</feature>